<evidence type="ECO:0000256" key="1">
    <source>
        <dbReference type="SAM" id="SignalP"/>
    </source>
</evidence>
<accession>A0A9E7I9A9</accession>
<proteinExistence type="predicted"/>
<organism evidence="2 3">
    <name type="scientific">Musa troglodytarum</name>
    <name type="common">fe'i banana</name>
    <dbReference type="NCBI Taxonomy" id="320322"/>
    <lineage>
        <taxon>Eukaryota</taxon>
        <taxon>Viridiplantae</taxon>
        <taxon>Streptophyta</taxon>
        <taxon>Embryophyta</taxon>
        <taxon>Tracheophyta</taxon>
        <taxon>Spermatophyta</taxon>
        <taxon>Magnoliopsida</taxon>
        <taxon>Liliopsida</taxon>
        <taxon>Zingiberales</taxon>
        <taxon>Musaceae</taxon>
        <taxon>Musa</taxon>
    </lineage>
</organism>
<name>A0A9E7I9A9_9LILI</name>
<keyword evidence="1" id="KW-0732">Signal</keyword>
<feature type="chain" id="PRO_5038473529" evidence="1">
    <location>
        <begin position="23"/>
        <end position="134"/>
    </location>
</feature>
<evidence type="ECO:0000313" key="2">
    <source>
        <dbReference type="EMBL" id="URE43722.1"/>
    </source>
</evidence>
<sequence length="134" mass="14653">MARASLGFAIHLISLILSPILLKISQFSSVQFGGMFMKRNDCLDQVDFAVGKRLNYDFLTPKISAMNSLPQSCHSLPPFLRHGPCGGRSIERNGVRLAIIESKALGVELHIAKLEMRGHILSLLKLLALSGAKV</sequence>
<keyword evidence="3" id="KW-1185">Reference proteome</keyword>
<feature type="signal peptide" evidence="1">
    <location>
        <begin position="1"/>
        <end position="22"/>
    </location>
</feature>
<evidence type="ECO:0000313" key="3">
    <source>
        <dbReference type="Proteomes" id="UP001055439"/>
    </source>
</evidence>
<dbReference type="EMBL" id="CP097511">
    <property type="protein sequence ID" value="URE43722.1"/>
    <property type="molecule type" value="Genomic_DNA"/>
</dbReference>
<reference evidence="2" key="1">
    <citation type="submission" date="2022-05" db="EMBL/GenBank/DDBJ databases">
        <title>The Musa troglodytarum L. genome provides insights into the mechanism of non-climacteric behaviour and enrichment of carotenoids.</title>
        <authorList>
            <person name="Wang J."/>
        </authorList>
    </citation>
    <scope>NUCLEOTIDE SEQUENCE</scope>
    <source>
        <tissue evidence="2">Leaf</tissue>
    </source>
</reference>
<dbReference type="Proteomes" id="UP001055439">
    <property type="component" value="Chromosome 9"/>
</dbReference>
<gene>
    <name evidence="2" type="ORF">MUK42_21925</name>
</gene>
<dbReference type="AlphaFoldDB" id="A0A9E7I9A9"/>
<protein>
    <submittedName>
        <fullName evidence="2">Uncharacterized protein</fullName>
    </submittedName>
</protein>